<accession>A0ABQ2DCM3</accession>
<dbReference type="Proteomes" id="UP000606115">
    <property type="component" value="Unassembled WGS sequence"/>
</dbReference>
<dbReference type="RefSeq" id="WP_096253730.1">
    <property type="nucleotide sequence ID" value="NZ_BMKX01000002.1"/>
</dbReference>
<comment type="caution">
    <text evidence="2">The sequence shown here is derived from an EMBL/GenBank/DDBJ whole genome shotgun (WGS) entry which is preliminary data.</text>
</comment>
<evidence type="ECO:0000313" key="3">
    <source>
        <dbReference type="Proteomes" id="UP000606115"/>
    </source>
</evidence>
<feature type="transmembrane region" description="Helical" evidence="1">
    <location>
        <begin position="79"/>
        <end position="99"/>
    </location>
</feature>
<keyword evidence="1" id="KW-1133">Transmembrane helix</keyword>
<evidence type="ECO:0000313" key="2">
    <source>
        <dbReference type="EMBL" id="GGJ53211.1"/>
    </source>
</evidence>
<organism evidence="2 3">
    <name type="scientific">Glutamicibacter ardleyensis</name>
    <dbReference type="NCBI Taxonomy" id="225894"/>
    <lineage>
        <taxon>Bacteria</taxon>
        <taxon>Bacillati</taxon>
        <taxon>Actinomycetota</taxon>
        <taxon>Actinomycetes</taxon>
        <taxon>Micrococcales</taxon>
        <taxon>Micrococcaceae</taxon>
        <taxon>Glutamicibacter</taxon>
    </lineage>
</organism>
<keyword evidence="1" id="KW-0812">Transmembrane</keyword>
<gene>
    <name evidence="2" type="ORF">GCM10007173_09660</name>
</gene>
<evidence type="ECO:0000256" key="1">
    <source>
        <dbReference type="SAM" id="Phobius"/>
    </source>
</evidence>
<dbReference type="GeneID" id="303303361"/>
<feature type="transmembrane region" description="Helical" evidence="1">
    <location>
        <begin position="41"/>
        <end position="58"/>
    </location>
</feature>
<keyword evidence="1" id="KW-0472">Membrane</keyword>
<sequence length="137" mass="15242">MTESEPRAEQSELRSANWWMSAILGVLIGVTMTLIRTQRNFFILGAAILAGVILVLGLRTIYRRSRYPQMAQAKTSWVYGLWAVLLLVLAGPVQLIYVADELDEIAIKSLVLSVGFTLGFHEVDRAIVDSSKKSFKA</sequence>
<reference evidence="3" key="1">
    <citation type="journal article" date="2019" name="Int. J. Syst. Evol. Microbiol.">
        <title>The Global Catalogue of Microorganisms (GCM) 10K type strain sequencing project: providing services to taxonomists for standard genome sequencing and annotation.</title>
        <authorList>
            <consortium name="The Broad Institute Genomics Platform"/>
            <consortium name="The Broad Institute Genome Sequencing Center for Infectious Disease"/>
            <person name="Wu L."/>
            <person name="Ma J."/>
        </authorList>
    </citation>
    <scope>NUCLEOTIDE SEQUENCE [LARGE SCALE GENOMIC DNA]</scope>
    <source>
        <strain evidence="3">CGMCC 1.3685</strain>
    </source>
</reference>
<keyword evidence="3" id="KW-1185">Reference proteome</keyword>
<dbReference type="EMBL" id="BMKX01000002">
    <property type="protein sequence ID" value="GGJ53211.1"/>
    <property type="molecule type" value="Genomic_DNA"/>
</dbReference>
<protein>
    <submittedName>
        <fullName evidence="2">Uncharacterized protein</fullName>
    </submittedName>
</protein>
<feature type="transmembrane region" description="Helical" evidence="1">
    <location>
        <begin position="16"/>
        <end position="35"/>
    </location>
</feature>
<proteinExistence type="predicted"/>
<name>A0ABQ2DCM3_9MICC</name>